<dbReference type="Proteomes" id="UP000289416">
    <property type="component" value="Genome"/>
</dbReference>
<proteinExistence type="inferred from homology"/>
<dbReference type="InterPro" id="IPR042503">
    <property type="entry name" value="Regulatory_protein_E2_N_1"/>
</dbReference>
<dbReference type="GO" id="GO:0003677">
    <property type="term" value="F:DNA binding"/>
    <property type="evidence" value="ECO:0007669"/>
    <property type="project" value="UniProtKB-UniRule"/>
</dbReference>
<dbReference type="Gene3D" id="3.30.70.330">
    <property type="match status" value="1"/>
</dbReference>
<reference evidence="16" key="1">
    <citation type="journal article" date="2018" name="MSphere">
        <title>Metagenomic Discovery of 83 New Human Papillomavirus Types in Patients with Immunodeficiency.</title>
        <authorList>
            <person name="Pastrana D.V."/>
            <person name="Peretti A."/>
            <person name="Welch N.L."/>
            <person name="Borgogna C."/>
            <person name="Olivero C."/>
            <person name="Badolato R."/>
            <person name="Notarangelo L.D."/>
            <person name="Gariglio M."/>
            <person name="FitzGerald P.C."/>
            <person name="McIntosh C.E."/>
            <person name="Reeves J."/>
            <person name="Starrett G.J."/>
            <person name="Bliskovsky V."/>
            <person name="Velez D."/>
            <person name="Brownell I."/>
            <person name="Yarchoan R."/>
            <person name="Wyvill K.M."/>
            <person name="Uldrick T.S."/>
            <person name="Maldarelli F."/>
            <person name="Lisco A."/>
            <person name="Sereti I."/>
            <person name="Gonzalez C.M."/>
            <person name="Androphy E.J."/>
            <person name="McBride A.A."/>
            <person name="Van Doorslaer K."/>
            <person name="Garcia F."/>
            <person name="Dvoretzky I."/>
            <person name="Liu J.S."/>
            <person name="Han J."/>
            <person name="Murphy P.M."/>
            <person name="McDermott D.H."/>
            <person name="Buck C.B."/>
        </authorList>
    </citation>
    <scope>NUCLEOTIDE SEQUENCE</scope>
    <source>
        <strain evidence="16">Gamma22_EV03c212</strain>
    </source>
</reference>
<dbReference type="HAMAP" id="MF_04001">
    <property type="entry name" value="PPV_E2"/>
    <property type="match status" value="1"/>
</dbReference>
<evidence type="ECO:0000256" key="4">
    <source>
        <dbReference type="ARBA" id="ARBA00022518"/>
    </source>
</evidence>
<keyword evidence="5 12" id="KW-0597">Phosphoprotein</keyword>
<dbReference type="GO" id="GO:0000166">
    <property type="term" value="F:nucleotide binding"/>
    <property type="evidence" value="ECO:0007669"/>
    <property type="project" value="UniProtKB-UniRule"/>
</dbReference>
<comment type="PTM">
    <text evidence="12">Phosphorylated.</text>
</comment>
<keyword evidence="10 12" id="KW-0010">Activator</keyword>
<comment type="function">
    <text evidence="12">Plays a role in the initiation of viral DNA replication. A dimer of E2 interacts with a dimer of E1 in order to improve specificity of E1 DNA binding activity. Once the complex recognizes and binds DNA at specific sites, the E2 dimer is removed from DNA. E2 also regulates viral transcription through binding to the E2RE response element (5'-ACCNNNNNNGGT-3') present in multiple copies in the regulatory regions of the viral genome. Activates or represses transcription depending on E2RE's position with regards to proximal promoter elements including the TATA-box. Repression occurs by sterically hindering the assembly of the transcription initiation complex.</text>
</comment>
<keyword evidence="9 12" id="KW-0238">DNA-binding</keyword>
<dbReference type="InterPro" id="IPR000427">
    <property type="entry name" value="Papillomavirus_E2_C"/>
</dbReference>
<protein>
    <recommendedName>
        <fullName evidence="12">Regulatory protein E2</fullName>
    </recommendedName>
</protein>
<keyword evidence="4 12" id="KW-0244">Early protein</keyword>
<gene>
    <name evidence="12 16" type="primary">E2</name>
</gene>
<feature type="domain" description="Papillomavirus E2 N-terminal" evidence="14">
    <location>
        <begin position="5"/>
        <end position="199"/>
    </location>
</feature>
<evidence type="ECO:0000256" key="10">
    <source>
        <dbReference type="ARBA" id="ARBA00023159"/>
    </source>
</evidence>
<comment type="similarity">
    <text evidence="2">Belongs to the papillomaviridae E8^E2C protein family.</text>
</comment>
<feature type="region of interest" description="Disordered" evidence="13">
    <location>
        <begin position="200"/>
        <end position="302"/>
    </location>
</feature>
<comment type="similarity">
    <text evidence="12">Belongs to the papillomaviridae E2 protein family.</text>
</comment>
<feature type="compositionally biased region" description="Basic and acidic residues" evidence="13">
    <location>
        <begin position="233"/>
        <end position="243"/>
    </location>
</feature>
<evidence type="ECO:0000256" key="2">
    <source>
        <dbReference type="ARBA" id="ARBA00007794"/>
    </source>
</evidence>
<evidence type="ECO:0000256" key="11">
    <source>
        <dbReference type="ARBA" id="ARBA00023163"/>
    </source>
</evidence>
<dbReference type="InterPro" id="IPR036050">
    <property type="entry name" value="Regulatory_protein_E2_N"/>
</dbReference>
<keyword evidence="8 12" id="KW-0805">Transcription regulation</keyword>
<dbReference type="Gene3D" id="2.170.200.10">
    <property type="entry name" value="Papillomavirus E2 early protein domain"/>
    <property type="match status" value="1"/>
</dbReference>
<comment type="subunit">
    <text evidence="12">Binds DNA as homodimer. Interacts with protein E1; this interaction greatly increases E1 DNA-binding activity. Interacts with protein L1; this interaction enhances E2-dependent replication and transcription activation. Interacts with protein L2; this interaction inhibits E2 transcriptional activity but not DNA replication function E2. Interacts with protein E7; this interaction inhibits E7 oncogenic activity. Interacts with host TAF1; this interaction modulates E2-dependent transcriptional regulation. Interacts with host BRD4; this interaction mediates E2 transcriptional activation function. Additionally, the interaction with host BRD4 on mitotic chromosomes mediates tethering of the viral genome. Interacts with host TOPBP1; this interaction is required for optimal viral DNA replication.</text>
</comment>
<comment type="subcellular location">
    <subcellularLocation>
        <location evidence="1 12">Host nucleus</location>
    </subcellularLocation>
</comment>
<dbReference type="GO" id="GO:0006275">
    <property type="term" value="P:regulation of DNA replication"/>
    <property type="evidence" value="ECO:0007669"/>
    <property type="project" value="UniProtKB-UniRule"/>
</dbReference>
<feature type="compositionally biased region" description="Polar residues" evidence="13">
    <location>
        <begin position="292"/>
        <end position="302"/>
    </location>
</feature>
<evidence type="ECO:0000256" key="1">
    <source>
        <dbReference type="ARBA" id="ARBA00004147"/>
    </source>
</evidence>
<dbReference type="GO" id="GO:0003700">
    <property type="term" value="F:DNA-binding transcription factor activity"/>
    <property type="evidence" value="ECO:0007669"/>
    <property type="project" value="UniProtKB-UniRule"/>
</dbReference>
<dbReference type="Pfam" id="PF00508">
    <property type="entry name" value="PPV_E2_N"/>
    <property type="match status" value="1"/>
</dbReference>
<dbReference type="InterPro" id="IPR035975">
    <property type="entry name" value="E2/EBNA1_C_sf"/>
</dbReference>
<evidence type="ECO:0000313" key="16">
    <source>
        <dbReference type="EMBL" id="ATQ38486.1"/>
    </source>
</evidence>
<comment type="caution">
    <text evidence="12">Lacks conserved residue(s) required for the propagation of feature annotation.</text>
</comment>
<evidence type="ECO:0000259" key="14">
    <source>
        <dbReference type="Pfam" id="PF00508"/>
    </source>
</evidence>
<sequence>MNQADLTERFDALQDRLMTLYESAPNTIDAQIEIWELIRKENVYYYYGRQEGYKHFGLQPIPALSVSEYKAKEAIQQVLLLKSLKQSQYGREEWTLTNTSAELTHTQPKNAFKKNPYIVDVYFDHKAENSFPYTNWDSLYIQDDNDEWYKTPGLVDINGLYFEDKYGVKNYFVIFATDAQTYGSTGEWTVYYKNHTISTSSASTSQDSLSGSLQGSSRGVVSSSRDAIPAPETPRRQKSEEGRASSTTDTPPTLRRRRRRPSGQQRESSTTRSKRRRLERETSAVSPGQVGSRHTSVPRTNLSRLERLEAEAKDPPVILVTGAANQLKCWRWRCKKARVPCKCISTVFSWAGNSSDNCAHNHKMLIAFISREQRELFRASVKFPQGTSFSYGNLNAL</sequence>
<dbReference type="GO" id="GO:0039693">
    <property type="term" value="P:viral DNA genome replication"/>
    <property type="evidence" value="ECO:0007669"/>
    <property type="project" value="UniProtKB-UniRule"/>
</dbReference>
<evidence type="ECO:0000256" key="3">
    <source>
        <dbReference type="ARBA" id="ARBA00022491"/>
    </source>
</evidence>
<evidence type="ECO:0000259" key="15">
    <source>
        <dbReference type="Pfam" id="PF00511"/>
    </source>
</evidence>
<evidence type="ECO:0000256" key="12">
    <source>
        <dbReference type="HAMAP-Rule" id="MF_04001"/>
    </source>
</evidence>
<dbReference type="Pfam" id="PF00511">
    <property type="entry name" value="PPV_E2_C"/>
    <property type="match status" value="1"/>
</dbReference>
<keyword evidence="6 12" id="KW-1048">Host nucleus</keyword>
<keyword evidence="3 12" id="KW-0678">Repressor</keyword>
<keyword evidence="7 12" id="KW-0235">DNA replication</keyword>
<dbReference type="SUPFAM" id="SSF54957">
    <property type="entry name" value="Viral DNA-binding domain"/>
    <property type="match status" value="1"/>
</dbReference>
<feature type="domain" description="Papillomavirus E2 C-terminal" evidence="15">
    <location>
        <begin position="316"/>
        <end position="394"/>
    </location>
</feature>
<dbReference type="SUPFAM" id="SSF51332">
    <property type="entry name" value="E2 regulatory, transactivation domain"/>
    <property type="match status" value="1"/>
</dbReference>
<evidence type="ECO:0000256" key="8">
    <source>
        <dbReference type="ARBA" id="ARBA00023015"/>
    </source>
</evidence>
<dbReference type="EMBL" id="MF588735">
    <property type="protein sequence ID" value="ATQ38486.1"/>
    <property type="molecule type" value="Genomic_DNA"/>
</dbReference>
<evidence type="ECO:0000256" key="9">
    <source>
        <dbReference type="ARBA" id="ARBA00023125"/>
    </source>
</evidence>
<dbReference type="InterPro" id="IPR012677">
    <property type="entry name" value="Nucleotide-bd_a/b_plait_sf"/>
</dbReference>
<accession>A0A2D2ALZ9</accession>
<feature type="region of interest" description="DNA-binding domain" evidence="12">
    <location>
        <begin position="314"/>
        <end position="397"/>
    </location>
</feature>
<dbReference type="InterPro" id="IPR033668">
    <property type="entry name" value="Reg_prot_E2"/>
</dbReference>
<dbReference type="GO" id="GO:0006260">
    <property type="term" value="P:DNA replication"/>
    <property type="evidence" value="ECO:0007669"/>
    <property type="project" value="UniProtKB-KW"/>
</dbReference>
<feature type="compositionally biased region" description="Low complexity" evidence="13">
    <location>
        <begin position="200"/>
        <end position="227"/>
    </location>
</feature>
<dbReference type="Gene3D" id="1.10.287.30">
    <property type="entry name" value="E2 (early) protein, N terminal domain, subdomain 1"/>
    <property type="match status" value="1"/>
</dbReference>
<organism evidence="16">
    <name type="scientific">Gammapapillomavirus 22</name>
    <dbReference type="NCBI Taxonomy" id="1961679"/>
    <lineage>
        <taxon>Viruses</taxon>
        <taxon>Monodnaviria</taxon>
        <taxon>Shotokuvirae</taxon>
        <taxon>Cossaviricota</taxon>
        <taxon>Papovaviricetes</taxon>
        <taxon>Zurhausenvirales</taxon>
        <taxon>Papillomaviridae</taxon>
        <taxon>Firstpapillomavirinae</taxon>
        <taxon>Gammapapillomavirus</taxon>
    </lineage>
</organism>
<dbReference type="GO" id="GO:0006351">
    <property type="term" value="P:DNA-templated transcription"/>
    <property type="evidence" value="ECO:0007669"/>
    <property type="project" value="UniProtKB-UniRule"/>
</dbReference>
<name>A0A2D2ALZ9_9PAPI</name>
<dbReference type="GO" id="GO:0042025">
    <property type="term" value="C:host cell nucleus"/>
    <property type="evidence" value="ECO:0007669"/>
    <property type="project" value="UniProtKB-SubCell"/>
</dbReference>
<keyword evidence="11 12" id="KW-0804">Transcription</keyword>
<evidence type="ECO:0000256" key="7">
    <source>
        <dbReference type="ARBA" id="ARBA00022705"/>
    </source>
</evidence>
<dbReference type="InterPro" id="IPR042504">
    <property type="entry name" value="Regulatory_protein_E2_N_2"/>
</dbReference>
<evidence type="ECO:0000256" key="5">
    <source>
        <dbReference type="ARBA" id="ARBA00022553"/>
    </source>
</evidence>
<evidence type="ECO:0000256" key="13">
    <source>
        <dbReference type="SAM" id="MobiDB-lite"/>
    </source>
</evidence>
<dbReference type="InterPro" id="IPR001866">
    <property type="entry name" value="PPV_E2_N"/>
</dbReference>
<evidence type="ECO:0000256" key="6">
    <source>
        <dbReference type="ARBA" id="ARBA00022562"/>
    </source>
</evidence>